<gene>
    <name evidence="1" type="ORF">GCM10011517_33500</name>
</gene>
<dbReference type="RefSeq" id="WP_095593916.1">
    <property type="nucleotide sequence ID" value="NZ_BMKN01000004.1"/>
</dbReference>
<organism evidence="1 2">
    <name type="scientific">Actibacterium pelagium</name>
    <dbReference type="NCBI Taxonomy" id="2029103"/>
    <lineage>
        <taxon>Bacteria</taxon>
        <taxon>Pseudomonadati</taxon>
        <taxon>Pseudomonadota</taxon>
        <taxon>Alphaproteobacteria</taxon>
        <taxon>Rhodobacterales</taxon>
        <taxon>Roseobacteraceae</taxon>
        <taxon>Actibacterium</taxon>
    </lineage>
</organism>
<reference evidence="1" key="2">
    <citation type="submission" date="2020-09" db="EMBL/GenBank/DDBJ databases">
        <authorList>
            <person name="Sun Q."/>
            <person name="Zhou Y."/>
        </authorList>
    </citation>
    <scope>NUCLEOTIDE SEQUENCE</scope>
    <source>
        <strain evidence="1">CGMCC 1.16012</strain>
    </source>
</reference>
<comment type="caution">
    <text evidence="1">The sequence shown here is derived from an EMBL/GenBank/DDBJ whole genome shotgun (WGS) entry which is preliminary data.</text>
</comment>
<proteinExistence type="predicted"/>
<evidence type="ECO:0000313" key="1">
    <source>
        <dbReference type="EMBL" id="GGE63116.1"/>
    </source>
</evidence>
<dbReference type="Proteomes" id="UP000606730">
    <property type="component" value="Unassembled WGS sequence"/>
</dbReference>
<reference evidence="1" key="1">
    <citation type="journal article" date="2014" name="Int. J. Syst. Evol. Microbiol.">
        <title>Complete genome sequence of Corynebacterium casei LMG S-19264T (=DSM 44701T), isolated from a smear-ripened cheese.</title>
        <authorList>
            <consortium name="US DOE Joint Genome Institute (JGI-PGF)"/>
            <person name="Walter F."/>
            <person name="Albersmeier A."/>
            <person name="Kalinowski J."/>
            <person name="Ruckert C."/>
        </authorList>
    </citation>
    <scope>NUCLEOTIDE SEQUENCE</scope>
    <source>
        <strain evidence="1">CGMCC 1.16012</strain>
    </source>
</reference>
<evidence type="ECO:0000313" key="2">
    <source>
        <dbReference type="Proteomes" id="UP000606730"/>
    </source>
</evidence>
<dbReference type="EMBL" id="BMKN01000004">
    <property type="protein sequence ID" value="GGE63116.1"/>
    <property type="molecule type" value="Genomic_DNA"/>
</dbReference>
<name>A0A917EN41_9RHOB</name>
<sequence>MSERITVYSCYFGAHEPLNPNAMGDWSGYEKILFTDDPVHQVDGARTEVVQDFGLGPAYLSRRPKLCPHHHIKGADWAIYVDNRASLTVAPQDIVDRINTEYGGEAPAGRYLFLHNKKCAYREMMRCKRRDLITEAQFSELYKVFEAQGFPERWGVFVNTIMIQKMGDAETDGMNEFWWEMFLRYAKRDQITLPFALWRTGYPRRVLPFGISDIARWPVFGRKDRIKFRDELKGKAAE</sequence>
<accession>A0A917EN41</accession>
<dbReference type="AlphaFoldDB" id="A0A917EN41"/>
<keyword evidence="2" id="KW-1185">Reference proteome</keyword>
<protein>
    <submittedName>
        <fullName evidence="1">Uncharacterized protein</fullName>
    </submittedName>
</protein>
<dbReference type="OrthoDB" id="396512at2"/>